<evidence type="ECO:0000313" key="2">
    <source>
        <dbReference type="Proteomes" id="UP000093501"/>
    </source>
</evidence>
<evidence type="ECO:0000313" key="1">
    <source>
        <dbReference type="EMBL" id="OCL36841.1"/>
    </source>
</evidence>
<keyword evidence="2" id="KW-1185">Reference proteome</keyword>
<name>A0A1C0AR71_9ACTN</name>
<comment type="caution">
    <text evidence="1">The sequence shown here is derived from an EMBL/GenBank/DDBJ whole genome shotgun (WGS) entry which is preliminary data.</text>
</comment>
<dbReference type="AlphaFoldDB" id="A0A1C0AR71"/>
<reference evidence="2" key="1">
    <citation type="submission" date="2016-07" db="EMBL/GenBank/DDBJ databases">
        <authorList>
            <person name="Florea S."/>
            <person name="Webb J.S."/>
            <person name="Jaromczyk J."/>
            <person name="Schardl C.L."/>
        </authorList>
    </citation>
    <scope>NUCLEOTIDE SEQUENCE [LARGE SCALE GENOMIC DNA]</scope>
    <source>
        <strain evidence="2">IPBSL-7</strain>
    </source>
</reference>
<sequence length="105" mass="10972">MTRQVPSARSLVGSLIGTQLRTPSGRINTVLSIDSESILVATSKSPEGKSVPLQMVQVALDTLQATGSVVIHPSEVGYRSAFIGAVLRTLLGARLRGSGPPTITF</sequence>
<protein>
    <submittedName>
        <fullName evidence="1">Uncharacterized protein</fullName>
    </submittedName>
</protein>
<dbReference type="EMBL" id="MBQD01000005">
    <property type="protein sequence ID" value="OCL36841.1"/>
    <property type="molecule type" value="Genomic_DNA"/>
</dbReference>
<organism evidence="1 2">
    <name type="scientific">Tessaracoccus lapidicaptus</name>
    <dbReference type="NCBI Taxonomy" id="1427523"/>
    <lineage>
        <taxon>Bacteria</taxon>
        <taxon>Bacillati</taxon>
        <taxon>Actinomycetota</taxon>
        <taxon>Actinomycetes</taxon>
        <taxon>Propionibacteriales</taxon>
        <taxon>Propionibacteriaceae</taxon>
        <taxon>Tessaracoccus</taxon>
    </lineage>
</organism>
<accession>A0A1C0AR71</accession>
<dbReference type="Proteomes" id="UP000093501">
    <property type="component" value="Unassembled WGS sequence"/>
</dbReference>
<gene>
    <name evidence="1" type="ORF">BCR15_12940</name>
</gene>
<proteinExistence type="predicted"/>